<dbReference type="AlphaFoldDB" id="A0AAV3PNS6"/>
<feature type="compositionally biased region" description="Pro residues" evidence="1">
    <location>
        <begin position="21"/>
        <end position="32"/>
    </location>
</feature>
<name>A0AAV3PNS6_LITER</name>
<organism evidence="3 4">
    <name type="scientific">Lithospermum erythrorhizon</name>
    <name type="common">Purple gromwell</name>
    <name type="synonym">Lithospermum officinale var. erythrorhizon</name>
    <dbReference type="NCBI Taxonomy" id="34254"/>
    <lineage>
        <taxon>Eukaryota</taxon>
        <taxon>Viridiplantae</taxon>
        <taxon>Streptophyta</taxon>
        <taxon>Embryophyta</taxon>
        <taxon>Tracheophyta</taxon>
        <taxon>Spermatophyta</taxon>
        <taxon>Magnoliopsida</taxon>
        <taxon>eudicotyledons</taxon>
        <taxon>Gunneridae</taxon>
        <taxon>Pentapetalae</taxon>
        <taxon>asterids</taxon>
        <taxon>lamiids</taxon>
        <taxon>Boraginales</taxon>
        <taxon>Boraginaceae</taxon>
        <taxon>Boraginoideae</taxon>
        <taxon>Lithospermeae</taxon>
        <taxon>Lithospermum</taxon>
    </lineage>
</organism>
<dbReference type="Pfam" id="PF13976">
    <property type="entry name" value="gag_pre-integrs"/>
    <property type="match status" value="1"/>
</dbReference>
<dbReference type="InterPro" id="IPR043502">
    <property type="entry name" value="DNA/RNA_pol_sf"/>
</dbReference>
<dbReference type="EMBL" id="BAABME010002070">
    <property type="protein sequence ID" value="GAA0152880.1"/>
    <property type="molecule type" value="Genomic_DNA"/>
</dbReference>
<reference evidence="3 4" key="1">
    <citation type="submission" date="2024-01" db="EMBL/GenBank/DDBJ databases">
        <title>The complete chloroplast genome sequence of Lithospermum erythrorhizon: insights into the phylogenetic relationship among Boraginaceae species and the maternal lineages of purple gromwells.</title>
        <authorList>
            <person name="Okada T."/>
            <person name="Watanabe K."/>
        </authorList>
    </citation>
    <scope>NUCLEOTIDE SEQUENCE [LARGE SCALE GENOMIC DNA]</scope>
</reference>
<dbReference type="InterPro" id="IPR001584">
    <property type="entry name" value="Integrase_cat-core"/>
</dbReference>
<keyword evidence="3" id="KW-0472">Membrane</keyword>
<dbReference type="Proteomes" id="UP001454036">
    <property type="component" value="Unassembled WGS sequence"/>
</dbReference>
<proteinExistence type="predicted"/>
<evidence type="ECO:0000256" key="1">
    <source>
        <dbReference type="SAM" id="MobiDB-lite"/>
    </source>
</evidence>
<keyword evidence="3" id="KW-0675">Receptor</keyword>
<evidence type="ECO:0000259" key="2">
    <source>
        <dbReference type="PROSITE" id="PS50994"/>
    </source>
</evidence>
<dbReference type="GO" id="GO:0015074">
    <property type="term" value="P:DNA integration"/>
    <property type="evidence" value="ECO:0007669"/>
    <property type="project" value="InterPro"/>
</dbReference>
<feature type="region of interest" description="Disordered" evidence="1">
    <location>
        <begin position="250"/>
        <end position="297"/>
    </location>
</feature>
<dbReference type="SUPFAM" id="SSF53098">
    <property type="entry name" value="Ribonuclease H-like"/>
    <property type="match status" value="1"/>
</dbReference>
<keyword evidence="4" id="KW-1185">Reference proteome</keyword>
<dbReference type="InterPro" id="IPR025724">
    <property type="entry name" value="GAG-pre-integrase_dom"/>
</dbReference>
<dbReference type="InterPro" id="IPR012337">
    <property type="entry name" value="RNaseH-like_sf"/>
</dbReference>
<dbReference type="CDD" id="cd09272">
    <property type="entry name" value="RNase_HI_RT_Ty1"/>
    <property type="match status" value="1"/>
</dbReference>
<protein>
    <submittedName>
        <fullName evidence="3">Transmembrane signal receptor</fullName>
    </submittedName>
</protein>
<dbReference type="GO" id="GO:0003676">
    <property type="term" value="F:nucleic acid binding"/>
    <property type="evidence" value="ECO:0007669"/>
    <property type="project" value="InterPro"/>
</dbReference>
<evidence type="ECO:0000313" key="3">
    <source>
        <dbReference type="EMBL" id="GAA0152880.1"/>
    </source>
</evidence>
<dbReference type="Pfam" id="PF00665">
    <property type="entry name" value="rve"/>
    <property type="match status" value="1"/>
</dbReference>
<dbReference type="Pfam" id="PF14223">
    <property type="entry name" value="Retrotran_gag_2"/>
    <property type="match status" value="1"/>
</dbReference>
<dbReference type="InterPro" id="IPR036397">
    <property type="entry name" value="RNaseH_sf"/>
</dbReference>
<feature type="region of interest" description="Disordered" evidence="1">
    <location>
        <begin position="1"/>
        <end position="35"/>
    </location>
</feature>
<dbReference type="InterPro" id="IPR013103">
    <property type="entry name" value="RVT_2"/>
</dbReference>
<comment type="caution">
    <text evidence="3">The sequence shown here is derived from an EMBL/GenBank/DDBJ whole genome shotgun (WGS) entry which is preliminary data.</text>
</comment>
<feature type="compositionally biased region" description="Low complexity" evidence="1">
    <location>
        <begin position="259"/>
        <end position="280"/>
    </location>
</feature>
<dbReference type="PANTHER" id="PTHR11439">
    <property type="entry name" value="GAG-POL-RELATED RETROTRANSPOSON"/>
    <property type="match status" value="1"/>
</dbReference>
<evidence type="ECO:0000313" key="4">
    <source>
        <dbReference type="Proteomes" id="UP001454036"/>
    </source>
</evidence>
<keyword evidence="3" id="KW-0812">Transmembrane</keyword>
<feature type="compositionally biased region" description="Polar residues" evidence="1">
    <location>
        <begin position="1"/>
        <end position="12"/>
    </location>
</feature>
<feature type="domain" description="Integrase catalytic" evidence="2">
    <location>
        <begin position="491"/>
        <end position="653"/>
    </location>
</feature>
<dbReference type="PROSITE" id="PS50994">
    <property type="entry name" value="INTEGRASE"/>
    <property type="match status" value="1"/>
</dbReference>
<accession>A0AAV3PNS6</accession>
<gene>
    <name evidence="3" type="ORF">LIER_11248</name>
</gene>
<dbReference type="SUPFAM" id="SSF56672">
    <property type="entry name" value="DNA/RNA polymerases"/>
    <property type="match status" value="1"/>
</dbReference>
<dbReference type="Pfam" id="PF07727">
    <property type="entry name" value="RVT_2"/>
    <property type="match status" value="1"/>
</dbReference>
<sequence>MADNNFTADSATSHTHNSPNNRPPSSPNPPFTPLNLPSLTHTLNVKNSVPIELTYTNYLNWKKIITKFLGSKKLLPLIDGTLPRPDDDHPQLENWIQCDDLVQSWIHATLSLPVLETLLNHDCTSATQVWDTLNQLFLDHAEPTRMNLCSKFQTFTKGQLTMTDFLQKIHSLYCSLRAVGEPLLETDLIAQILIGLPSAYAPFVTMMNNTRPMPSFGALRPMLLSEEERINILVPPSDINSIMVLYSSTNTQTPLSQPSNKGGSSYNRGRSSRGRFSSNRYTQSYRPRSGHFINYTPRPQYTRTDGILGPGPWAAPPLNTASQCQICKQHNHTAMECTQWFNHSYTSQIQSSFAAFNINEPPSDVWHPDSGASSHMTRNPSLLESVIPYSGSQKVMVGNGHLLHISNYVSSESVYSAAATPASAYASSTIIVPLESPTLWHRRLGHPGPTVLRRLVKNKTFDCSSVYNNTLCNVCELGKQSKMPFSSSNSVVSSPFALIHFDVWQSPIISPSGMCYYVIFIDQLTRYTWCYPMKNKSDTLAMFIQFYAYIQNTFNKPILTFQADEGGEFHKLESYFLSHGIHFRYSCPYTLQQNGTAERKNRHIGDKLRCLLFQAPQPTPPQPTPPQPTNTHAMTTRSKLGIVKPIQLLSLSTVSISPHPPIQPVPTCYTEAMKSPQWHTAMTAEYNALLKNKTWSLVPPHPSQNGFKQLPGIDYDQTFSPVIKPTAIRLILSQAISQHWPIRQLDVKNAFLNGTLAETVFLKQPPGFLHPDYPEHVCRLHKSLYGLKQAPRAWFQTFSSFLLGQGFVQSKADTSLFTFRSGSSLVYLLVYVDDIIITGSSSSLLSTIITRLNSTFSLTDLGPLSYFLGIQVQRSTDHLFLSQQKYITDLLLKYGFLQCNSISTPVSPRTNSHISDGAPLDNPSEYRQLVGALQYLCITRPDITYAVNLASQSMHAPTSVHMIAAKRILRYLSSTKSHGVVLRASPSVNLRVYSDSDWAGCPVSRRSTSSYCIFFGDKLLTWSSKKHVTVARSSTEAEYRCLASTVAELTWIQYLLCDLQISLAHAPIVYCDNIAATYLAYNPVMHSRTKYISLDYHFVREKVALGDLQVVHVPTHAQLADVFTKALSGPKF</sequence>
<dbReference type="Gene3D" id="3.30.420.10">
    <property type="entry name" value="Ribonuclease H-like superfamily/Ribonuclease H"/>
    <property type="match status" value="1"/>
</dbReference>
<dbReference type="PANTHER" id="PTHR11439:SF455">
    <property type="entry name" value="RLK (RECEPTOR-LIKE PROTEIN KINASE) 8, PUTATIVE-RELATED"/>
    <property type="match status" value="1"/>
</dbReference>